<evidence type="ECO:0000256" key="3">
    <source>
        <dbReference type="ARBA" id="ARBA00023274"/>
    </source>
</evidence>
<dbReference type="Pfam" id="PF01632">
    <property type="entry name" value="Ribosomal_L35p"/>
    <property type="match status" value="1"/>
</dbReference>
<evidence type="ECO:0000256" key="1">
    <source>
        <dbReference type="ARBA" id="ARBA00006598"/>
    </source>
</evidence>
<dbReference type="InterPro" id="IPR001706">
    <property type="entry name" value="Ribosomal_bL35"/>
</dbReference>
<name>A0A7V0XF59_UNCW3</name>
<dbReference type="SUPFAM" id="SSF143034">
    <property type="entry name" value="L35p-like"/>
    <property type="match status" value="1"/>
</dbReference>
<dbReference type="GO" id="GO:0005840">
    <property type="term" value="C:ribosome"/>
    <property type="evidence" value="ECO:0007669"/>
    <property type="project" value="UniProtKB-KW"/>
</dbReference>
<dbReference type="InterPro" id="IPR037229">
    <property type="entry name" value="Ribosomal_bL35_sf"/>
</dbReference>
<feature type="compositionally biased region" description="Basic residues" evidence="6">
    <location>
        <begin position="1"/>
        <end position="25"/>
    </location>
</feature>
<dbReference type="Proteomes" id="UP000885672">
    <property type="component" value="Unassembled WGS sequence"/>
</dbReference>
<dbReference type="PROSITE" id="PS00936">
    <property type="entry name" value="RIBOSOMAL_L35"/>
    <property type="match status" value="1"/>
</dbReference>
<dbReference type="EMBL" id="DSBX01000129">
    <property type="protein sequence ID" value="HDQ99305.1"/>
    <property type="molecule type" value="Genomic_DNA"/>
</dbReference>
<evidence type="ECO:0000313" key="7">
    <source>
        <dbReference type="EMBL" id="HDQ99305.1"/>
    </source>
</evidence>
<evidence type="ECO:0000256" key="6">
    <source>
        <dbReference type="SAM" id="MobiDB-lite"/>
    </source>
</evidence>
<dbReference type="Gene3D" id="4.10.410.60">
    <property type="match status" value="1"/>
</dbReference>
<sequence length="69" mass="7607">MKNKLKTLSSLKRRVRRTGTGKFKFHSGGTNHNNGCKSKAQKRRLHAPKIASKGVAARLKQLAPKGRGI</sequence>
<accession>A0A7V0XF59</accession>
<evidence type="ECO:0000256" key="5">
    <source>
        <dbReference type="RuleBase" id="RU000568"/>
    </source>
</evidence>
<evidence type="ECO:0000256" key="4">
    <source>
        <dbReference type="ARBA" id="ARBA00035486"/>
    </source>
</evidence>
<organism evidence="7">
    <name type="scientific">candidate division WOR-3 bacterium</name>
    <dbReference type="NCBI Taxonomy" id="2052148"/>
    <lineage>
        <taxon>Bacteria</taxon>
        <taxon>Bacteria division WOR-3</taxon>
    </lineage>
</organism>
<dbReference type="GO" id="GO:0003735">
    <property type="term" value="F:structural constituent of ribosome"/>
    <property type="evidence" value="ECO:0007669"/>
    <property type="project" value="InterPro"/>
</dbReference>
<gene>
    <name evidence="7" type="ORF">ENN51_03345</name>
</gene>
<dbReference type="InterPro" id="IPR021137">
    <property type="entry name" value="Ribosomal_bL35-like"/>
</dbReference>
<dbReference type="InterPro" id="IPR018265">
    <property type="entry name" value="Ribosomal_bL35_CS"/>
</dbReference>
<comment type="similarity">
    <text evidence="1 5">Belongs to the bacterial ribosomal protein bL35 family.</text>
</comment>
<keyword evidence="2 5" id="KW-0689">Ribosomal protein</keyword>
<feature type="region of interest" description="Disordered" evidence="6">
    <location>
        <begin position="1"/>
        <end position="39"/>
    </location>
</feature>
<protein>
    <recommendedName>
        <fullName evidence="4 5">50S ribosomal protein L35</fullName>
    </recommendedName>
</protein>
<dbReference type="PRINTS" id="PR00064">
    <property type="entry name" value="RIBOSOMALL35"/>
</dbReference>
<dbReference type="AlphaFoldDB" id="A0A7V0XF59"/>
<comment type="caution">
    <text evidence="7">The sequence shown here is derived from an EMBL/GenBank/DDBJ whole genome shotgun (WGS) entry which is preliminary data.</text>
</comment>
<keyword evidence="3 5" id="KW-0687">Ribonucleoprotein</keyword>
<dbReference type="GO" id="GO:0006412">
    <property type="term" value="P:translation"/>
    <property type="evidence" value="ECO:0007669"/>
    <property type="project" value="InterPro"/>
</dbReference>
<dbReference type="GO" id="GO:1990904">
    <property type="term" value="C:ribonucleoprotein complex"/>
    <property type="evidence" value="ECO:0007669"/>
    <property type="project" value="UniProtKB-KW"/>
</dbReference>
<reference evidence="7" key="1">
    <citation type="journal article" date="2020" name="mSystems">
        <title>Genome- and Community-Level Interaction Insights into Carbon Utilization and Element Cycling Functions of Hydrothermarchaeota in Hydrothermal Sediment.</title>
        <authorList>
            <person name="Zhou Z."/>
            <person name="Liu Y."/>
            <person name="Xu W."/>
            <person name="Pan J."/>
            <person name="Luo Z.H."/>
            <person name="Li M."/>
        </authorList>
    </citation>
    <scope>NUCLEOTIDE SEQUENCE [LARGE SCALE GENOMIC DNA]</scope>
    <source>
        <strain evidence="7">SpSt-1182</strain>
    </source>
</reference>
<evidence type="ECO:0000256" key="2">
    <source>
        <dbReference type="ARBA" id="ARBA00022980"/>
    </source>
</evidence>
<proteinExistence type="inferred from homology"/>